<dbReference type="GO" id="GO:0005737">
    <property type="term" value="C:cytoplasm"/>
    <property type="evidence" value="ECO:0007669"/>
    <property type="project" value="TreeGrafter"/>
</dbReference>
<dbReference type="GO" id="GO:0043171">
    <property type="term" value="P:peptide catabolic process"/>
    <property type="evidence" value="ECO:0007669"/>
    <property type="project" value="TreeGrafter"/>
</dbReference>
<dbReference type="GO" id="GO:0042277">
    <property type="term" value="F:peptide binding"/>
    <property type="evidence" value="ECO:0007669"/>
    <property type="project" value="TreeGrafter"/>
</dbReference>
<gene>
    <name evidence="2" type="ORF">PFISCL1PPCAC_3602</name>
</gene>
<dbReference type="Proteomes" id="UP001432322">
    <property type="component" value="Unassembled WGS sequence"/>
</dbReference>
<dbReference type="PANTHER" id="PTHR11533:SF299">
    <property type="entry name" value="AMINOPEPTIDASE"/>
    <property type="match status" value="1"/>
</dbReference>
<evidence type="ECO:0000259" key="1">
    <source>
        <dbReference type="Pfam" id="PF17900"/>
    </source>
</evidence>
<dbReference type="InterPro" id="IPR042097">
    <property type="entry name" value="Aminopeptidase_N-like_N_sf"/>
</dbReference>
<name>A0AAV5UYC9_9BILA</name>
<dbReference type="EMBL" id="BTSY01000001">
    <property type="protein sequence ID" value="GMT12305.1"/>
    <property type="molecule type" value="Genomic_DNA"/>
</dbReference>
<dbReference type="GO" id="GO:0070006">
    <property type="term" value="F:metalloaminopeptidase activity"/>
    <property type="evidence" value="ECO:0007669"/>
    <property type="project" value="TreeGrafter"/>
</dbReference>
<dbReference type="InterPro" id="IPR050344">
    <property type="entry name" value="Peptidase_M1_aminopeptidases"/>
</dbReference>
<protein>
    <recommendedName>
        <fullName evidence="1">Aminopeptidase N-like N-terminal domain-containing protein</fullName>
    </recommendedName>
</protein>
<evidence type="ECO:0000313" key="3">
    <source>
        <dbReference type="Proteomes" id="UP001432322"/>
    </source>
</evidence>
<keyword evidence="3" id="KW-1185">Reference proteome</keyword>
<feature type="domain" description="Aminopeptidase N-like N-terminal" evidence="1">
    <location>
        <begin position="4"/>
        <end position="105"/>
    </location>
</feature>
<dbReference type="GO" id="GO:0008270">
    <property type="term" value="F:zinc ion binding"/>
    <property type="evidence" value="ECO:0007669"/>
    <property type="project" value="TreeGrafter"/>
</dbReference>
<accession>A0AAV5UYC9</accession>
<dbReference type="AlphaFoldDB" id="A0AAV5UYC9"/>
<dbReference type="GO" id="GO:0005615">
    <property type="term" value="C:extracellular space"/>
    <property type="evidence" value="ECO:0007669"/>
    <property type="project" value="TreeGrafter"/>
</dbReference>
<dbReference type="Pfam" id="PF17900">
    <property type="entry name" value="Peptidase_M1_N"/>
    <property type="match status" value="1"/>
</dbReference>
<feature type="non-terminal residue" evidence="2">
    <location>
        <position position="1"/>
    </location>
</feature>
<dbReference type="SUPFAM" id="SSF63737">
    <property type="entry name" value="Leukotriene A4 hydrolase N-terminal domain"/>
    <property type="match status" value="1"/>
</dbReference>
<dbReference type="GO" id="GO:0016020">
    <property type="term" value="C:membrane"/>
    <property type="evidence" value="ECO:0007669"/>
    <property type="project" value="TreeGrafter"/>
</dbReference>
<organism evidence="2 3">
    <name type="scientific">Pristionchus fissidentatus</name>
    <dbReference type="NCBI Taxonomy" id="1538716"/>
    <lineage>
        <taxon>Eukaryota</taxon>
        <taxon>Metazoa</taxon>
        <taxon>Ecdysozoa</taxon>
        <taxon>Nematoda</taxon>
        <taxon>Chromadorea</taxon>
        <taxon>Rhabditida</taxon>
        <taxon>Rhabditina</taxon>
        <taxon>Diplogasteromorpha</taxon>
        <taxon>Diplogasteroidea</taxon>
        <taxon>Neodiplogasteridae</taxon>
        <taxon>Pristionchus</taxon>
    </lineage>
</organism>
<dbReference type="GO" id="GO:0006508">
    <property type="term" value="P:proteolysis"/>
    <property type="evidence" value="ECO:0007669"/>
    <property type="project" value="TreeGrafter"/>
</dbReference>
<sequence length="118" mass="13129">LESGQEYVLELSWSGLATTDSVGLYETWYALENGIESVSLTTHGETMNNRKCFDEPRFKAPLKLSIEHPKSTKALSNAPVVSVKETPKGRSITVFEPTWTLSSYLYAFSVTDYASQQA</sequence>
<reference evidence="2" key="1">
    <citation type="submission" date="2023-10" db="EMBL/GenBank/DDBJ databases">
        <title>Genome assembly of Pristionchus species.</title>
        <authorList>
            <person name="Yoshida K."/>
            <person name="Sommer R.J."/>
        </authorList>
    </citation>
    <scope>NUCLEOTIDE SEQUENCE</scope>
    <source>
        <strain evidence="2">RS5133</strain>
    </source>
</reference>
<feature type="non-terminal residue" evidence="2">
    <location>
        <position position="118"/>
    </location>
</feature>
<dbReference type="PANTHER" id="PTHR11533">
    <property type="entry name" value="PROTEASE M1 ZINC METALLOPROTEASE"/>
    <property type="match status" value="1"/>
</dbReference>
<dbReference type="InterPro" id="IPR045357">
    <property type="entry name" value="Aminopeptidase_N-like_N"/>
</dbReference>
<proteinExistence type="predicted"/>
<comment type="caution">
    <text evidence="2">The sequence shown here is derived from an EMBL/GenBank/DDBJ whole genome shotgun (WGS) entry which is preliminary data.</text>
</comment>
<dbReference type="Gene3D" id="2.60.40.1730">
    <property type="entry name" value="tricorn interacting facor f3 domain"/>
    <property type="match status" value="1"/>
</dbReference>
<evidence type="ECO:0000313" key="2">
    <source>
        <dbReference type="EMBL" id="GMT12305.1"/>
    </source>
</evidence>